<keyword evidence="9 17" id="KW-0418">Kinase</keyword>
<dbReference type="InterPro" id="IPR036890">
    <property type="entry name" value="HATPase_C_sf"/>
</dbReference>
<dbReference type="EC" id="2.7.13.3" evidence="3"/>
<evidence type="ECO:0000256" key="9">
    <source>
        <dbReference type="ARBA" id="ARBA00022777"/>
    </source>
</evidence>
<keyword evidence="5" id="KW-0597">Phosphoprotein</keyword>
<keyword evidence="11 15" id="KW-1133">Transmembrane helix</keyword>
<dbReference type="EMBL" id="FUYJ01000003">
    <property type="protein sequence ID" value="SKA98541.1"/>
    <property type="molecule type" value="Genomic_DNA"/>
</dbReference>
<feature type="transmembrane region" description="Helical" evidence="15">
    <location>
        <begin position="7"/>
        <end position="28"/>
    </location>
</feature>
<keyword evidence="13 15" id="KW-0472">Membrane</keyword>
<evidence type="ECO:0000256" key="8">
    <source>
        <dbReference type="ARBA" id="ARBA00022741"/>
    </source>
</evidence>
<dbReference type="SMART" id="SM00388">
    <property type="entry name" value="HisKA"/>
    <property type="match status" value="1"/>
</dbReference>
<comment type="catalytic activity">
    <reaction evidence="1">
        <text>ATP + protein L-histidine = ADP + protein N-phospho-L-histidine.</text>
        <dbReference type="EC" id="2.7.13.3"/>
    </reaction>
</comment>
<gene>
    <name evidence="17" type="ORF">SAMN04244570_2109</name>
</gene>
<evidence type="ECO:0000256" key="11">
    <source>
        <dbReference type="ARBA" id="ARBA00022989"/>
    </source>
</evidence>
<comment type="subcellular location">
    <subcellularLocation>
        <location evidence="2">Cell membrane</location>
        <topology evidence="2">Multi-pass membrane protein</topology>
    </subcellularLocation>
</comment>
<evidence type="ECO:0000256" key="3">
    <source>
        <dbReference type="ARBA" id="ARBA00012438"/>
    </source>
</evidence>
<keyword evidence="8" id="KW-0547">Nucleotide-binding</keyword>
<dbReference type="InterPro" id="IPR050398">
    <property type="entry name" value="HssS/ArlS-like"/>
</dbReference>
<evidence type="ECO:0000259" key="16">
    <source>
        <dbReference type="PROSITE" id="PS50109"/>
    </source>
</evidence>
<evidence type="ECO:0000256" key="4">
    <source>
        <dbReference type="ARBA" id="ARBA00022475"/>
    </source>
</evidence>
<evidence type="ECO:0000256" key="7">
    <source>
        <dbReference type="ARBA" id="ARBA00022692"/>
    </source>
</evidence>
<keyword evidence="6" id="KW-0808">Transferase</keyword>
<accession>A0A1T4YB60</accession>
<proteinExistence type="predicted"/>
<evidence type="ECO:0000256" key="1">
    <source>
        <dbReference type="ARBA" id="ARBA00000085"/>
    </source>
</evidence>
<evidence type="ECO:0000256" key="2">
    <source>
        <dbReference type="ARBA" id="ARBA00004651"/>
    </source>
</evidence>
<dbReference type="GO" id="GO:0000155">
    <property type="term" value="F:phosphorelay sensor kinase activity"/>
    <property type="evidence" value="ECO:0007669"/>
    <property type="project" value="InterPro"/>
</dbReference>
<dbReference type="PRINTS" id="PR00344">
    <property type="entry name" value="BCTRLSENSOR"/>
</dbReference>
<dbReference type="CDD" id="cd00082">
    <property type="entry name" value="HisKA"/>
    <property type="match status" value="1"/>
</dbReference>
<protein>
    <recommendedName>
        <fullName evidence="3">histidine kinase</fullName>
        <ecNumber evidence="3">2.7.13.3</ecNumber>
    </recommendedName>
</protein>
<keyword evidence="14" id="KW-0175">Coiled coil</keyword>
<sequence>MNRKIQLGIWSALVTLVLISLPSIFHYAQQLVGKSVIDQENFSWQMERTYENLSATVLNPIDLEKASQEIPVTKEEIEEYRNLYGTLSEQLSNIQEQYAERIANAKAENNETLLLALVKERDTKLEDIQQNFESDEHVEDKILKQKARQLALYEEEKRNRRTNNLPISYDLVNIDTGERFKKGNIGAAAAYKKKFNEANGYLKAESFMDDVNNNGFSWYEGDAAVNISHDDFNSISNKPQFFEGTVIVPKEALASGGLYEESQAFTRGKYSMYAFWVVGILALVALLTVVRFRREWVLFSRFTPVYARLRIDFKAAILLLTVLVLGTYIQSEIYRSLNQFTYFTLGTAGNMIVSFLLFGVLFTALLAFQVVHLIEQLRQPGYAEQAWRESYTASFLQNVVGMFSNRTVGIQLFILLIGFFLAGVGFVGLFLGGFTFLIYVACVFFLGLPVLFLFASRGAYLNRILSATDAMAAGYYTEAIPVKGRSPLAKHAANLNNLREGVRVSINEQAKSERLKTELITNVSHDLRTPLTSIITYTDLLKDETLSAEERAKYVAILDQKSQRLKTLIEDLFEVSKMASGNLEITKQRVDLNQLMHQALAEHAEDFAESNLDVRITLPEVPIFVMVDGQKWWRVLDNLLINALKYSLPGTRVYVNLQKVGTQARITVKNIAKYEIGDNTDELFERFKRGDESRQTEGSGLGLAIAQSIVELHGGKMDVEVDGDLFKVTVEIAAG</sequence>
<keyword evidence="18" id="KW-1185">Reference proteome</keyword>
<dbReference type="AlphaFoldDB" id="A0A1T4YB60"/>
<evidence type="ECO:0000256" key="12">
    <source>
        <dbReference type="ARBA" id="ARBA00023012"/>
    </source>
</evidence>
<dbReference type="Pfam" id="PF00512">
    <property type="entry name" value="HisKA"/>
    <property type="match status" value="1"/>
</dbReference>
<feature type="transmembrane region" description="Helical" evidence="15">
    <location>
        <begin position="311"/>
        <end position="331"/>
    </location>
</feature>
<dbReference type="FunFam" id="1.10.287.130:FF:000008">
    <property type="entry name" value="Two-component sensor histidine kinase"/>
    <property type="match status" value="1"/>
</dbReference>
<dbReference type="InterPro" id="IPR003594">
    <property type="entry name" value="HATPase_dom"/>
</dbReference>
<dbReference type="InterPro" id="IPR004358">
    <property type="entry name" value="Sig_transdc_His_kin-like_C"/>
</dbReference>
<dbReference type="InterPro" id="IPR036097">
    <property type="entry name" value="HisK_dim/P_sf"/>
</dbReference>
<feature type="transmembrane region" description="Helical" evidence="15">
    <location>
        <begin position="270"/>
        <end position="290"/>
    </location>
</feature>
<feature type="transmembrane region" description="Helical" evidence="15">
    <location>
        <begin position="412"/>
        <end position="430"/>
    </location>
</feature>
<evidence type="ECO:0000256" key="5">
    <source>
        <dbReference type="ARBA" id="ARBA00022553"/>
    </source>
</evidence>
<feature type="domain" description="Histidine kinase" evidence="16">
    <location>
        <begin position="522"/>
        <end position="735"/>
    </location>
</feature>
<dbReference type="SUPFAM" id="SSF47384">
    <property type="entry name" value="Homodimeric domain of signal transducing histidine kinase"/>
    <property type="match status" value="1"/>
</dbReference>
<dbReference type="InterPro" id="IPR005467">
    <property type="entry name" value="His_kinase_dom"/>
</dbReference>
<keyword evidence="10" id="KW-0067">ATP-binding</keyword>
<dbReference type="RefSeq" id="WP_176132533.1">
    <property type="nucleotide sequence ID" value="NZ_FUYJ01000003.1"/>
</dbReference>
<dbReference type="PROSITE" id="PS50109">
    <property type="entry name" value="HIS_KIN"/>
    <property type="match status" value="1"/>
</dbReference>
<organism evidence="17 18">
    <name type="scientific">Sporosarcina newyorkensis</name>
    <dbReference type="NCBI Taxonomy" id="759851"/>
    <lineage>
        <taxon>Bacteria</taxon>
        <taxon>Bacillati</taxon>
        <taxon>Bacillota</taxon>
        <taxon>Bacilli</taxon>
        <taxon>Bacillales</taxon>
        <taxon>Caryophanaceae</taxon>
        <taxon>Sporosarcina</taxon>
    </lineage>
</organism>
<dbReference type="Proteomes" id="UP000190042">
    <property type="component" value="Unassembled WGS sequence"/>
</dbReference>
<feature type="coiled-coil region" evidence="14">
    <location>
        <begin position="63"/>
        <end position="108"/>
    </location>
</feature>
<reference evidence="18" key="1">
    <citation type="submission" date="2017-02" db="EMBL/GenBank/DDBJ databases">
        <authorList>
            <person name="Varghese N."/>
            <person name="Submissions S."/>
        </authorList>
    </citation>
    <scope>NUCLEOTIDE SEQUENCE [LARGE SCALE GENOMIC DNA]</scope>
    <source>
        <strain evidence="18">DSM 23966</strain>
    </source>
</reference>
<dbReference type="Pfam" id="PF02518">
    <property type="entry name" value="HATPase_c"/>
    <property type="match status" value="1"/>
</dbReference>
<evidence type="ECO:0000313" key="18">
    <source>
        <dbReference type="Proteomes" id="UP000190042"/>
    </source>
</evidence>
<keyword evidence="4" id="KW-1003">Cell membrane</keyword>
<dbReference type="PANTHER" id="PTHR45528:SF1">
    <property type="entry name" value="SENSOR HISTIDINE KINASE CPXA"/>
    <property type="match status" value="1"/>
</dbReference>
<dbReference type="InterPro" id="IPR003661">
    <property type="entry name" value="HisK_dim/P_dom"/>
</dbReference>
<dbReference type="Gene3D" id="3.30.565.10">
    <property type="entry name" value="Histidine kinase-like ATPase, C-terminal domain"/>
    <property type="match status" value="1"/>
</dbReference>
<dbReference type="GO" id="GO:0005524">
    <property type="term" value="F:ATP binding"/>
    <property type="evidence" value="ECO:0007669"/>
    <property type="project" value="UniProtKB-KW"/>
</dbReference>
<evidence type="ECO:0000313" key="17">
    <source>
        <dbReference type="EMBL" id="SKA98541.1"/>
    </source>
</evidence>
<evidence type="ECO:0000256" key="6">
    <source>
        <dbReference type="ARBA" id="ARBA00022679"/>
    </source>
</evidence>
<evidence type="ECO:0000256" key="10">
    <source>
        <dbReference type="ARBA" id="ARBA00022840"/>
    </source>
</evidence>
<evidence type="ECO:0000256" key="13">
    <source>
        <dbReference type="ARBA" id="ARBA00023136"/>
    </source>
</evidence>
<evidence type="ECO:0000256" key="15">
    <source>
        <dbReference type="SAM" id="Phobius"/>
    </source>
</evidence>
<evidence type="ECO:0000256" key="14">
    <source>
        <dbReference type="SAM" id="Coils"/>
    </source>
</evidence>
<keyword evidence="12" id="KW-0902">Two-component regulatory system</keyword>
<dbReference type="SMART" id="SM00387">
    <property type="entry name" value="HATPase_c"/>
    <property type="match status" value="1"/>
</dbReference>
<keyword evidence="7 15" id="KW-0812">Transmembrane</keyword>
<name>A0A1T4YB60_9BACL</name>
<feature type="transmembrane region" description="Helical" evidence="15">
    <location>
        <begin position="436"/>
        <end position="455"/>
    </location>
</feature>
<feature type="transmembrane region" description="Helical" evidence="15">
    <location>
        <begin position="351"/>
        <end position="374"/>
    </location>
</feature>
<dbReference type="Gene3D" id="1.10.287.130">
    <property type="match status" value="1"/>
</dbReference>
<dbReference type="PANTHER" id="PTHR45528">
    <property type="entry name" value="SENSOR HISTIDINE KINASE CPXA"/>
    <property type="match status" value="1"/>
</dbReference>
<dbReference type="GO" id="GO:0005886">
    <property type="term" value="C:plasma membrane"/>
    <property type="evidence" value="ECO:0007669"/>
    <property type="project" value="UniProtKB-SubCell"/>
</dbReference>
<dbReference type="SUPFAM" id="SSF55874">
    <property type="entry name" value="ATPase domain of HSP90 chaperone/DNA topoisomerase II/histidine kinase"/>
    <property type="match status" value="1"/>
</dbReference>